<evidence type="ECO:0008006" key="3">
    <source>
        <dbReference type="Google" id="ProtNLM"/>
    </source>
</evidence>
<accession>A0A1N6ZZY1</accession>
<dbReference type="GeneID" id="54124945"/>
<dbReference type="RefSeq" id="WP_168170914.1">
    <property type="nucleotide sequence ID" value="NZ_CP019327.1"/>
</dbReference>
<sequence length="52" mass="5809">MADSTDEDSLECLACRDPITSAVDQRVVPALEDGEAVYRHFCSETCLEEWMA</sequence>
<reference evidence="1 2" key="1">
    <citation type="submission" date="2017-01" db="EMBL/GenBank/DDBJ databases">
        <authorList>
            <person name="Mah S.A."/>
            <person name="Swanson W.J."/>
            <person name="Moy G.W."/>
            <person name="Vacquier V.D."/>
        </authorList>
    </citation>
    <scope>NUCLEOTIDE SEQUENCE [LARGE SCALE GENOMIC DNA]</scope>
    <source>
        <strain evidence="1 2">CGMCC 1.8909</strain>
    </source>
</reference>
<name>A0A1N6ZZY1_9EURY</name>
<dbReference type="OrthoDB" id="169264at2157"/>
<dbReference type="Proteomes" id="UP000185687">
    <property type="component" value="Unassembled WGS sequence"/>
</dbReference>
<keyword evidence="2" id="KW-1185">Reference proteome</keyword>
<evidence type="ECO:0000313" key="1">
    <source>
        <dbReference type="EMBL" id="SIR32384.1"/>
    </source>
</evidence>
<proteinExistence type="predicted"/>
<dbReference type="InterPro" id="IPR055998">
    <property type="entry name" value="DUF7576"/>
</dbReference>
<dbReference type="Pfam" id="PF24461">
    <property type="entry name" value="DUF7576"/>
    <property type="match status" value="1"/>
</dbReference>
<organism evidence="1 2">
    <name type="scientific">Natronorubrum daqingense</name>
    <dbReference type="NCBI Taxonomy" id="588898"/>
    <lineage>
        <taxon>Archaea</taxon>
        <taxon>Methanobacteriati</taxon>
        <taxon>Methanobacteriota</taxon>
        <taxon>Stenosarchaea group</taxon>
        <taxon>Halobacteria</taxon>
        <taxon>Halobacteriales</taxon>
        <taxon>Natrialbaceae</taxon>
        <taxon>Natronorubrum</taxon>
    </lineage>
</organism>
<evidence type="ECO:0000313" key="2">
    <source>
        <dbReference type="Proteomes" id="UP000185687"/>
    </source>
</evidence>
<dbReference type="EMBL" id="FTNP01000001">
    <property type="protein sequence ID" value="SIR32384.1"/>
    <property type="molecule type" value="Genomic_DNA"/>
</dbReference>
<protein>
    <recommendedName>
        <fullName evidence="3">TRASH domain-containing protein</fullName>
    </recommendedName>
</protein>
<dbReference type="AlphaFoldDB" id="A0A1N6ZZY1"/>
<gene>
    <name evidence="1" type="ORF">SAMN05421809_0978</name>
</gene>